<protein>
    <submittedName>
        <fullName evidence="1">Uncharacterized protein</fullName>
    </submittedName>
</protein>
<reference evidence="1 2" key="1">
    <citation type="journal article" date="2015" name="Genome Announc.">
        <title>Expanding the biotechnology potential of lactobacilli through comparative genomics of 213 strains and associated genera.</title>
        <authorList>
            <person name="Sun Z."/>
            <person name="Harris H.M."/>
            <person name="McCann A."/>
            <person name="Guo C."/>
            <person name="Argimon S."/>
            <person name="Zhang W."/>
            <person name="Yang X."/>
            <person name="Jeffery I.B."/>
            <person name="Cooney J.C."/>
            <person name="Kagawa T.F."/>
            <person name="Liu W."/>
            <person name="Song Y."/>
            <person name="Salvetti E."/>
            <person name="Wrobel A."/>
            <person name="Rasinkangas P."/>
            <person name="Parkhill J."/>
            <person name="Rea M.C."/>
            <person name="O'Sullivan O."/>
            <person name="Ritari J."/>
            <person name="Douillard F.P."/>
            <person name="Paul Ross R."/>
            <person name="Yang R."/>
            <person name="Briner A.E."/>
            <person name="Felis G.E."/>
            <person name="de Vos W.M."/>
            <person name="Barrangou R."/>
            <person name="Klaenhammer T.R."/>
            <person name="Caufield P.W."/>
            <person name="Cui Y."/>
            <person name="Zhang H."/>
            <person name="O'Toole P.W."/>
        </authorList>
    </citation>
    <scope>NUCLEOTIDE SEQUENCE [LARGE SCALE GENOMIC DNA]</scope>
    <source>
        <strain evidence="1 2">DSM 20178</strain>
    </source>
</reference>
<dbReference type="AlphaFoldDB" id="A0A0R1EWJ0"/>
<accession>A0A0R1EWJ0</accession>
<evidence type="ECO:0000313" key="1">
    <source>
        <dbReference type="EMBL" id="KRK13835.1"/>
    </source>
</evidence>
<evidence type="ECO:0000313" key="2">
    <source>
        <dbReference type="Proteomes" id="UP000051984"/>
    </source>
</evidence>
<proteinExistence type="predicted"/>
<gene>
    <name evidence="1" type="ORF">FD51_GL000401</name>
</gene>
<comment type="caution">
    <text evidence="1">The sequence shown here is derived from an EMBL/GenBank/DDBJ whole genome shotgun (WGS) entry which is preliminary data.</text>
</comment>
<name>A0A0R1EWJ0_LACZE</name>
<dbReference type="EMBL" id="AZCT01000001">
    <property type="protein sequence ID" value="KRK13835.1"/>
    <property type="molecule type" value="Genomic_DNA"/>
</dbReference>
<organism evidence="1 2">
    <name type="scientific">Lacticaseibacillus zeae DSM 20178 = KCTC 3804</name>
    <dbReference type="NCBI Taxonomy" id="1423816"/>
    <lineage>
        <taxon>Bacteria</taxon>
        <taxon>Bacillati</taxon>
        <taxon>Bacillota</taxon>
        <taxon>Bacilli</taxon>
        <taxon>Lactobacillales</taxon>
        <taxon>Lactobacillaceae</taxon>
        <taxon>Lacticaseibacillus</taxon>
    </lineage>
</organism>
<sequence length="57" mass="6240">MQQDGSKTASLSASLQAITIFSLHYSPIYAKEKTAKIGGFQKIDYLDAAIFLRLAAF</sequence>
<dbReference type="Proteomes" id="UP000051984">
    <property type="component" value="Unassembled WGS sequence"/>
</dbReference>